<feature type="transmembrane region" description="Helical" evidence="9">
    <location>
        <begin position="63"/>
        <end position="86"/>
    </location>
</feature>
<protein>
    <recommendedName>
        <fullName evidence="9">Photosystem I reaction center subunit PsaK</fullName>
    </recommendedName>
    <alternativeName>
        <fullName evidence="9">Photosystem I subunit X</fullName>
    </alternativeName>
</protein>
<reference evidence="10" key="2">
    <citation type="submission" date="2020-08" db="EMBL/GenBank/DDBJ databases">
        <authorList>
            <person name="Chen M."/>
            <person name="Teng W."/>
            <person name="Zhao L."/>
            <person name="Hu C."/>
            <person name="Zhou Y."/>
            <person name="Han B."/>
            <person name="Song L."/>
            <person name="Shu W."/>
        </authorList>
    </citation>
    <scope>NUCLEOTIDE SEQUENCE</scope>
    <source>
        <strain evidence="10">FACHB-1277</strain>
    </source>
</reference>
<name>A0A926USC4_9CYAN</name>
<evidence type="ECO:0000256" key="3">
    <source>
        <dbReference type="ARBA" id="ARBA00022531"/>
    </source>
</evidence>
<dbReference type="Gene3D" id="1.20.860.20">
    <property type="entry name" value="Photosystem I PsaK, reaction centre"/>
    <property type="match status" value="1"/>
</dbReference>
<feature type="transmembrane region" description="Helical" evidence="9">
    <location>
        <begin position="20"/>
        <end position="42"/>
    </location>
</feature>
<keyword evidence="3 9" id="KW-0602">Photosynthesis</keyword>
<keyword evidence="4 9" id="KW-0812">Transmembrane</keyword>
<keyword evidence="11" id="KW-1185">Reference proteome</keyword>
<dbReference type="HAMAP" id="MF_00474">
    <property type="entry name" value="PSI_PsaK"/>
    <property type="match status" value="1"/>
</dbReference>
<dbReference type="InterPro" id="IPR035982">
    <property type="entry name" value="PSI_centre_PsaK_sf"/>
</dbReference>
<dbReference type="GO" id="GO:0031676">
    <property type="term" value="C:plasma membrane-derived thylakoid membrane"/>
    <property type="evidence" value="ECO:0007669"/>
    <property type="project" value="UniProtKB-SubCell"/>
</dbReference>
<evidence type="ECO:0000256" key="9">
    <source>
        <dbReference type="HAMAP-Rule" id="MF_00474"/>
    </source>
</evidence>
<dbReference type="GO" id="GO:0015979">
    <property type="term" value="P:photosynthesis"/>
    <property type="evidence" value="ECO:0007669"/>
    <property type="project" value="UniProtKB-UniRule"/>
</dbReference>
<dbReference type="RefSeq" id="WP_190350263.1">
    <property type="nucleotide sequence ID" value="NZ_JACJPY010000015.1"/>
</dbReference>
<comment type="caution">
    <text evidence="10">The sequence shown here is derived from an EMBL/GenBank/DDBJ whole genome shotgun (WGS) entry which is preliminary data.</text>
</comment>
<evidence type="ECO:0000256" key="4">
    <source>
        <dbReference type="ARBA" id="ARBA00022692"/>
    </source>
</evidence>
<dbReference type="GO" id="GO:0009522">
    <property type="term" value="C:photosystem I"/>
    <property type="evidence" value="ECO:0007669"/>
    <property type="project" value="UniProtKB-KW"/>
</dbReference>
<accession>A0A926USC4</accession>
<dbReference type="AlphaFoldDB" id="A0A926USC4"/>
<evidence type="ECO:0000256" key="8">
    <source>
        <dbReference type="ARBA" id="ARBA00023136"/>
    </source>
</evidence>
<evidence type="ECO:0000256" key="2">
    <source>
        <dbReference type="ARBA" id="ARBA00006458"/>
    </source>
</evidence>
<gene>
    <name evidence="9 10" type="primary">psaK</name>
    <name evidence="10" type="ORF">H6F44_07140</name>
</gene>
<dbReference type="EMBL" id="JACJPY010000015">
    <property type="protein sequence ID" value="MBD2149896.1"/>
    <property type="molecule type" value="Genomic_DNA"/>
</dbReference>
<evidence type="ECO:0000256" key="7">
    <source>
        <dbReference type="ARBA" id="ARBA00023078"/>
    </source>
</evidence>
<dbReference type="InterPro" id="IPR037101">
    <property type="entry name" value="PSI_PsaK_bact"/>
</dbReference>
<evidence type="ECO:0000313" key="11">
    <source>
        <dbReference type="Proteomes" id="UP000631421"/>
    </source>
</evidence>
<reference evidence="10" key="1">
    <citation type="journal article" date="2015" name="ISME J.">
        <title>Draft Genome Sequence of Streptomyces incarnatus NRRL8089, which Produces the Nucleoside Antibiotic Sinefungin.</title>
        <authorList>
            <person name="Oshima K."/>
            <person name="Hattori M."/>
            <person name="Shimizu H."/>
            <person name="Fukuda K."/>
            <person name="Nemoto M."/>
            <person name="Inagaki K."/>
            <person name="Tamura T."/>
        </authorList>
    </citation>
    <scope>NUCLEOTIDE SEQUENCE</scope>
    <source>
        <strain evidence="10">FACHB-1277</strain>
    </source>
</reference>
<keyword evidence="5 9" id="KW-0603">Photosystem I</keyword>
<dbReference type="InterPro" id="IPR017492">
    <property type="entry name" value="PSI_PsaK"/>
</dbReference>
<dbReference type="Pfam" id="PF01241">
    <property type="entry name" value="PSI_PSAK"/>
    <property type="match status" value="1"/>
</dbReference>
<dbReference type="Proteomes" id="UP000631421">
    <property type="component" value="Unassembled WGS sequence"/>
</dbReference>
<dbReference type="PROSITE" id="PS01026">
    <property type="entry name" value="PHOTOSYSTEM_I_PSAGK"/>
    <property type="match status" value="1"/>
</dbReference>
<keyword evidence="8 9" id="KW-0472">Membrane</keyword>
<evidence type="ECO:0000256" key="5">
    <source>
        <dbReference type="ARBA" id="ARBA00022836"/>
    </source>
</evidence>
<comment type="similarity">
    <text evidence="2 9">Belongs to the PsaG/PsaK family.</text>
</comment>
<evidence type="ECO:0000256" key="6">
    <source>
        <dbReference type="ARBA" id="ARBA00022989"/>
    </source>
</evidence>
<comment type="subcellular location">
    <subcellularLocation>
        <location evidence="9">Cellular thylakoid membrane</location>
        <topology evidence="9">Multi-pass membrane protein</topology>
    </subcellularLocation>
    <subcellularLocation>
        <location evidence="1">Membrane</location>
        <topology evidence="1">Multi-pass membrane protein</topology>
    </subcellularLocation>
</comment>
<organism evidence="10 11">
    <name type="scientific">Pseudanabaena cinerea FACHB-1277</name>
    <dbReference type="NCBI Taxonomy" id="2949581"/>
    <lineage>
        <taxon>Bacteria</taxon>
        <taxon>Bacillati</taxon>
        <taxon>Cyanobacteriota</taxon>
        <taxon>Cyanophyceae</taxon>
        <taxon>Pseudanabaenales</taxon>
        <taxon>Pseudanabaenaceae</taxon>
        <taxon>Pseudanabaena</taxon>
        <taxon>Pseudanabaena cinerea</taxon>
    </lineage>
</organism>
<sequence length="91" mass="9282">MTLLNLNLLAAAVPTTPTWSFNVALIMITANVFALVVGRYGIKVKGVGPSLPVQLPGLFAGFGLPELLGITSFGHILGAGLILGLAQAGLL</sequence>
<keyword evidence="7 9" id="KW-0793">Thylakoid</keyword>
<proteinExistence type="inferred from homology"/>
<keyword evidence="6 9" id="KW-1133">Transmembrane helix</keyword>
<dbReference type="NCBIfam" id="TIGR03049">
    <property type="entry name" value="PS_I_psaK"/>
    <property type="match status" value="1"/>
</dbReference>
<evidence type="ECO:0000256" key="1">
    <source>
        <dbReference type="ARBA" id="ARBA00004141"/>
    </source>
</evidence>
<dbReference type="InterPro" id="IPR000549">
    <property type="entry name" value="PSI_PsaG/PsaK"/>
</dbReference>
<evidence type="ECO:0000313" key="10">
    <source>
        <dbReference type="EMBL" id="MBD2149896.1"/>
    </source>
</evidence>
<dbReference type="SUPFAM" id="SSF81563">
    <property type="entry name" value="Photosystem I reaction center subunit X, PsaK"/>
    <property type="match status" value="1"/>
</dbReference>